<dbReference type="PANTHER" id="PTHR11835:SF42">
    <property type="entry name" value="ISOCITRATE DEHYDROGENASE [NAD] SUBUNIT BETA, MITOCHONDRIAL"/>
    <property type="match status" value="1"/>
</dbReference>
<dbReference type="GO" id="GO:0006629">
    <property type="term" value="P:lipid metabolic process"/>
    <property type="evidence" value="ECO:0007669"/>
    <property type="project" value="InterPro"/>
</dbReference>
<dbReference type="InterPro" id="IPR056584">
    <property type="entry name" value="EF-hand_15"/>
</dbReference>
<dbReference type="FunFam" id="3.40.718.10:FF:000001">
    <property type="entry name" value="Isocitrate dehydrogenase [NAD] subunit, mitochondrial"/>
    <property type="match status" value="1"/>
</dbReference>
<evidence type="ECO:0000256" key="11">
    <source>
        <dbReference type="ARBA" id="ARBA00030683"/>
    </source>
</evidence>
<dbReference type="InterPro" id="IPR035892">
    <property type="entry name" value="C2_domain_sf"/>
</dbReference>
<dbReference type="GO" id="GO:0004435">
    <property type="term" value="F:phosphatidylinositol-4,5-bisphosphate phospholipase C activity"/>
    <property type="evidence" value="ECO:0007669"/>
    <property type="project" value="InterPro"/>
</dbReference>
<dbReference type="InterPro" id="IPR004434">
    <property type="entry name" value="Isocitrate_DH_NAD"/>
</dbReference>
<dbReference type="InterPro" id="IPR001711">
    <property type="entry name" value="PLipase_C_Pinositol-sp_Y"/>
</dbReference>
<dbReference type="EC" id="1.1.1.41" evidence="5"/>
<evidence type="ECO:0000313" key="16">
    <source>
        <dbReference type="Proteomes" id="UP000015530"/>
    </source>
</evidence>
<dbReference type="SUPFAM" id="SSF53659">
    <property type="entry name" value="Isocitrate/Isopropylmalate dehydrogenase-like"/>
    <property type="match status" value="1"/>
</dbReference>
<accession>T0JMU2</accession>
<feature type="region of interest" description="Disordered" evidence="13">
    <location>
        <begin position="160"/>
        <end position="180"/>
    </location>
</feature>
<evidence type="ECO:0000256" key="5">
    <source>
        <dbReference type="ARBA" id="ARBA00013012"/>
    </source>
</evidence>
<dbReference type="EMBL" id="AMYD01003993">
    <property type="protein sequence ID" value="EQB44462.1"/>
    <property type="molecule type" value="Genomic_DNA"/>
</dbReference>
<dbReference type="CDD" id="cd08598">
    <property type="entry name" value="PI-PLC1c_yeast"/>
    <property type="match status" value="1"/>
</dbReference>
<sequence length="1028" mass="113336">MSDHCSLQQRRAGGGHSSDQSSGVQETLDESILGHLSQLFNKYAGSSDKWTRDQLSVFMQHVQVEDPNGAAGYLVDKDELDIFDLIKYISSPCGNMLEVTPPQDLSWPLSSYFISSSHNTYLTGNQLSSDSSTDAYKDVLLRGCRCIEIDVWDGKEQYKPGFDAEGTETSEKSETAATGAAPQNIGFRDRMVMKVGRWMMNKFDPVDPEGRTVDERLSDIIQAEPRVLHGFTMTKEVLFRDVCRVVRDYAFATSDLPLIVSLEVHCTPLQQSAMVDIMEELWGEYLLPAPTGTPEALPSPDQLRKKILVKVKYVPEDEKDDTDSTAAESLDDDSSVFEVVTEGNERKTKKVKPPKVTSRLSRLGIHTRGITFKSFEQLEASMPNHIFSLSEKAAFAIQRRMPRALFMHNRAFLMRTYPHGMRVDSSNFDPVAFWRAGVQVVALNWQSWDVGMILNEGMFAGSDGYVLKPEGYRQHDGANGDEGGEEEFGAKIVGRTLDRIAVTVLAAQNLPLLNRDDDPAKFIPYVKVGLHTEPDALAAMVSEGAGGEQVKQAGYSGQTSKSRGTSPDFSGEVIEFLNVEGVVPELTFLSFVVMNDIIGPDVMTAWACVRLDRLRLGYRFIRVLDKSGMPTNGILLIKTELKEAAMPTTRPPTMLSRGSARTAQILRTAQPARAYATVGSDIFKPTKFGGKYTVTLIPGDGIGAEVAESVKTIFKADNVPIEWEQVEVSGLNTTSPEKTEDLFRESVASLRRNKLGLKGILHTPIERSGHQSFNVAMRQELDIYASISLIKNIPGYQTRHENVDLAIIRENTEGEYSGLEHQSVPGVVESLKIITRAKSERIAKFAFNFALANNRKKVTCIHKANIMKLADGLFRSTFHRVANDYPTLEVNDMIVDNASMQAVSRPQQFDVMVMPNLYGGILSNIGAALVGGAGIVPGCNMGRDVAVFEPGCRHVGLDIKGKDQANPTALILSGSMLLRHLGLDDHANRISQAIYGVIADGKVRTRDMGGDATTHQFTKAILDKMDTL</sequence>
<dbReference type="Pfam" id="PF00388">
    <property type="entry name" value="PI-PLC-X"/>
    <property type="match status" value="1"/>
</dbReference>
<feature type="region of interest" description="Disordered" evidence="13">
    <location>
        <begin position="1"/>
        <end position="26"/>
    </location>
</feature>
<dbReference type="HOGENOM" id="CLU_294739_0_0_1"/>
<evidence type="ECO:0000313" key="15">
    <source>
        <dbReference type="EMBL" id="EQB44462.1"/>
    </source>
</evidence>
<name>T0JMU2_COLGC</name>
<evidence type="ECO:0000256" key="13">
    <source>
        <dbReference type="SAM" id="MobiDB-lite"/>
    </source>
</evidence>
<dbReference type="InterPro" id="IPR017946">
    <property type="entry name" value="PLC-like_Pdiesterase_TIM-brl"/>
</dbReference>
<dbReference type="OrthoDB" id="269822at2759"/>
<dbReference type="GO" id="GO:0004449">
    <property type="term" value="F:isocitrate dehydrogenase (NAD+) activity"/>
    <property type="evidence" value="ECO:0007669"/>
    <property type="project" value="UniProtKB-EC"/>
</dbReference>
<dbReference type="SMART" id="SM01329">
    <property type="entry name" value="Iso_dh"/>
    <property type="match status" value="1"/>
</dbReference>
<keyword evidence="6" id="KW-0816">Tricarboxylic acid cycle</keyword>
<dbReference type="Gene3D" id="3.40.718.10">
    <property type="entry name" value="Isopropylmalate Dehydrogenase"/>
    <property type="match status" value="1"/>
</dbReference>
<dbReference type="AlphaFoldDB" id="T0JMU2"/>
<dbReference type="GO" id="GO:0005739">
    <property type="term" value="C:mitochondrion"/>
    <property type="evidence" value="ECO:0007669"/>
    <property type="project" value="UniProtKB-SubCell"/>
</dbReference>
<dbReference type="Pfam" id="PF00387">
    <property type="entry name" value="PI-PLC-Y"/>
    <property type="match status" value="1"/>
</dbReference>
<dbReference type="Gene3D" id="2.60.40.150">
    <property type="entry name" value="C2 domain"/>
    <property type="match status" value="1"/>
</dbReference>
<protein>
    <recommendedName>
        <fullName evidence="12">Isocitrate dehydrogenase [NAD] subunit 1, mitochondrial</fullName>
        <ecNumber evidence="5">1.1.1.41</ecNumber>
    </recommendedName>
    <alternativeName>
        <fullName evidence="11">Isocitric dehydrogenase</fullName>
    </alternativeName>
    <alternativeName>
        <fullName evidence="10">NAD(+)-specific ICDH</fullName>
    </alternativeName>
</protein>
<evidence type="ECO:0000256" key="10">
    <source>
        <dbReference type="ARBA" id="ARBA00030631"/>
    </source>
</evidence>
<dbReference type="CDD" id="cd00275">
    <property type="entry name" value="C2_PLC_like"/>
    <property type="match status" value="1"/>
</dbReference>
<evidence type="ECO:0000256" key="9">
    <source>
        <dbReference type="ARBA" id="ARBA00023128"/>
    </source>
</evidence>
<proteinExistence type="inferred from homology"/>
<dbReference type="Proteomes" id="UP000015530">
    <property type="component" value="Unassembled WGS sequence"/>
</dbReference>
<dbReference type="PANTHER" id="PTHR11835">
    <property type="entry name" value="DECARBOXYLATING DEHYDROGENASES-ISOCITRATE, ISOPROPYLMALATE, TARTRATE"/>
    <property type="match status" value="1"/>
</dbReference>
<dbReference type="InterPro" id="IPR019818">
    <property type="entry name" value="IsoCit/isopropylmalate_DH_CS"/>
</dbReference>
<organism evidence="15 16">
    <name type="scientific">Colletotrichum gloeosporioides (strain Cg-14)</name>
    <name type="common">Anthracnose fungus</name>
    <name type="synonym">Glomerella cingulata</name>
    <dbReference type="NCBI Taxonomy" id="1237896"/>
    <lineage>
        <taxon>Eukaryota</taxon>
        <taxon>Fungi</taxon>
        <taxon>Dikarya</taxon>
        <taxon>Ascomycota</taxon>
        <taxon>Pezizomycotina</taxon>
        <taxon>Sordariomycetes</taxon>
        <taxon>Hypocreomycetidae</taxon>
        <taxon>Glomerellales</taxon>
        <taxon>Glomerellaceae</taxon>
        <taxon>Colletotrichum</taxon>
        <taxon>Colletotrichum gloeosporioides species complex</taxon>
    </lineage>
</organism>
<dbReference type="PRINTS" id="PR00390">
    <property type="entry name" value="PHPHLIPASEC"/>
</dbReference>
<dbReference type="NCBIfam" id="TIGR00175">
    <property type="entry name" value="mito_nad_idh"/>
    <property type="match status" value="1"/>
</dbReference>
<dbReference type="SMART" id="SM00149">
    <property type="entry name" value="PLCYc"/>
    <property type="match status" value="1"/>
</dbReference>
<dbReference type="eggNOG" id="KOG0169">
    <property type="taxonomic scope" value="Eukaryota"/>
</dbReference>
<reference evidence="16" key="1">
    <citation type="journal article" date="2013" name="Mol. Plant Microbe Interact.">
        <title>Global aspects of pacC regulation of pathogenicity genes in Colletotrichum gloeosporioides as revealed by transcriptome analysis.</title>
        <authorList>
            <person name="Alkan N."/>
            <person name="Meng X."/>
            <person name="Friedlander G."/>
            <person name="Reuveni E."/>
            <person name="Sukno S."/>
            <person name="Sherman A."/>
            <person name="Thon M."/>
            <person name="Fluhr R."/>
            <person name="Prusky D."/>
        </authorList>
    </citation>
    <scope>NUCLEOTIDE SEQUENCE [LARGE SCALE GENOMIC DNA]</scope>
    <source>
        <strain evidence="16">Cg-14</strain>
    </source>
</reference>
<dbReference type="GO" id="GO:0035556">
    <property type="term" value="P:intracellular signal transduction"/>
    <property type="evidence" value="ECO:0007669"/>
    <property type="project" value="InterPro"/>
</dbReference>
<dbReference type="STRING" id="1237896.T0JMU2"/>
<dbReference type="Pfam" id="PF23617">
    <property type="entry name" value="EF-hand_15"/>
    <property type="match status" value="1"/>
</dbReference>
<dbReference type="Pfam" id="PF00180">
    <property type="entry name" value="Iso_dh"/>
    <property type="match status" value="1"/>
</dbReference>
<keyword evidence="7" id="KW-0460">Magnesium</keyword>
<evidence type="ECO:0000256" key="3">
    <source>
        <dbReference type="ARBA" id="ARBA00007769"/>
    </source>
</evidence>
<evidence type="ECO:0000256" key="6">
    <source>
        <dbReference type="ARBA" id="ARBA00022532"/>
    </source>
</evidence>
<evidence type="ECO:0000256" key="2">
    <source>
        <dbReference type="ARBA" id="ARBA00004173"/>
    </source>
</evidence>
<dbReference type="PROSITE" id="PS50007">
    <property type="entry name" value="PIPLC_X_DOMAIN"/>
    <property type="match status" value="1"/>
</dbReference>
<gene>
    <name evidence="15" type="ORF">CGLO_16801</name>
</gene>
<dbReference type="SUPFAM" id="SSF51695">
    <property type="entry name" value="PLC-like phosphodiesterases"/>
    <property type="match status" value="1"/>
</dbReference>
<comment type="caution">
    <text evidence="15">The sequence shown here is derived from an EMBL/GenBank/DDBJ whole genome shotgun (WGS) entry which is preliminary data.</text>
</comment>
<dbReference type="InterPro" id="IPR001192">
    <property type="entry name" value="PI-PLC_fam"/>
</dbReference>
<dbReference type="SUPFAM" id="SSF49562">
    <property type="entry name" value="C2 domain (Calcium/lipid-binding domain, CaLB)"/>
    <property type="match status" value="1"/>
</dbReference>
<comment type="catalytic activity">
    <reaction evidence="1">
        <text>D-threo-isocitrate + NAD(+) = 2-oxoglutarate + CO2 + NADH</text>
        <dbReference type="Rhea" id="RHEA:23632"/>
        <dbReference type="ChEBI" id="CHEBI:15562"/>
        <dbReference type="ChEBI" id="CHEBI:16526"/>
        <dbReference type="ChEBI" id="CHEBI:16810"/>
        <dbReference type="ChEBI" id="CHEBI:57540"/>
        <dbReference type="ChEBI" id="CHEBI:57945"/>
        <dbReference type="EC" id="1.1.1.41"/>
    </reaction>
</comment>
<feature type="domain" description="PI-PLC Y-box" evidence="14">
    <location>
        <begin position="360"/>
        <end position="473"/>
    </location>
</feature>
<dbReference type="GO" id="GO:0006102">
    <property type="term" value="P:isocitrate metabolic process"/>
    <property type="evidence" value="ECO:0007669"/>
    <property type="project" value="TreeGrafter"/>
</dbReference>
<dbReference type="PROSITE" id="PS00470">
    <property type="entry name" value="IDH_IMDH"/>
    <property type="match status" value="1"/>
</dbReference>
<keyword evidence="9" id="KW-0496">Mitochondrion</keyword>
<keyword evidence="8" id="KW-0809">Transit peptide</keyword>
<comment type="similarity">
    <text evidence="3">Belongs to the isocitrate and isopropylmalate dehydrogenases family.</text>
</comment>
<dbReference type="Gene3D" id="3.20.20.190">
    <property type="entry name" value="Phosphatidylinositol (PI) phosphodiesterase"/>
    <property type="match status" value="1"/>
</dbReference>
<evidence type="ECO:0000259" key="14">
    <source>
        <dbReference type="PROSITE" id="PS50008"/>
    </source>
</evidence>
<dbReference type="GO" id="GO:0000287">
    <property type="term" value="F:magnesium ion binding"/>
    <property type="evidence" value="ECO:0007669"/>
    <property type="project" value="InterPro"/>
</dbReference>
<evidence type="ECO:0000256" key="1">
    <source>
        <dbReference type="ARBA" id="ARBA00000837"/>
    </source>
</evidence>
<dbReference type="GO" id="GO:0051287">
    <property type="term" value="F:NAD binding"/>
    <property type="evidence" value="ECO:0007669"/>
    <property type="project" value="InterPro"/>
</dbReference>
<dbReference type="PROSITE" id="PS50008">
    <property type="entry name" value="PIPLC_Y_DOMAIN"/>
    <property type="match status" value="1"/>
</dbReference>
<comment type="subcellular location">
    <subcellularLocation>
        <location evidence="2">Mitochondrion</location>
    </subcellularLocation>
</comment>
<dbReference type="InterPro" id="IPR024084">
    <property type="entry name" value="IsoPropMal-DH-like_dom"/>
</dbReference>
<evidence type="ECO:0000256" key="12">
    <source>
        <dbReference type="ARBA" id="ARBA00071938"/>
    </source>
</evidence>
<evidence type="ECO:0000256" key="4">
    <source>
        <dbReference type="ARBA" id="ARBA00011567"/>
    </source>
</evidence>
<comment type="subunit">
    <text evidence="4">Octamer of two non-identical subunits IDH1 and IDH2.</text>
</comment>
<dbReference type="SMART" id="SM00148">
    <property type="entry name" value="PLCXc"/>
    <property type="match status" value="1"/>
</dbReference>
<dbReference type="GO" id="GO:0006099">
    <property type="term" value="P:tricarboxylic acid cycle"/>
    <property type="evidence" value="ECO:0007669"/>
    <property type="project" value="UniProtKB-KW"/>
</dbReference>
<evidence type="ECO:0000256" key="7">
    <source>
        <dbReference type="ARBA" id="ARBA00022842"/>
    </source>
</evidence>
<evidence type="ECO:0000256" key="8">
    <source>
        <dbReference type="ARBA" id="ARBA00022946"/>
    </source>
</evidence>
<dbReference type="InterPro" id="IPR000909">
    <property type="entry name" value="PLipase_C_PInositol-sp_X_dom"/>
</dbReference>